<feature type="transmembrane region" description="Helical" evidence="4">
    <location>
        <begin position="552"/>
        <end position="577"/>
    </location>
</feature>
<evidence type="ECO:0000256" key="4">
    <source>
        <dbReference type="SAM" id="Phobius"/>
    </source>
</evidence>
<keyword evidence="4" id="KW-1133">Transmembrane helix</keyword>
<name>A0A2W5DL54_9BURK</name>
<feature type="transmembrane region" description="Helical" evidence="4">
    <location>
        <begin position="758"/>
        <end position="781"/>
    </location>
</feature>
<feature type="transmembrane region" description="Helical" evidence="4">
    <location>
        <begin position="645"/>
        <end position="668"/>
    </location>
</feature>
<feature type="coiled-coil region" evidence="2">
    <location>
        <begin position="63"/>
        <end position="125"/>
    </location>
</feature>
<feature type="compositionally biased region" description="Low complexity" evidence="3">
    <location>
        <begin position="918"/>
        <end position="928"/>
    </location>
</feature>
<feature type="transmembrane region" description="Helical" evidence="4">
    <location>
        <begin position="621"/>
        <end position="639"/>
    </location>
</feature>
<organism evidence="6 7">
    <name type="scientific">Roseateles depolymerans</name>
    <dbReference type="NCBI Taxonomy" id="76731"/>
    <lineage>
        <taxon>Bacteria</taxon>
        <taxon>Pseudomonadati</taxon>
        <taxon>Pseudomonadota</taxon>
        <taxon>Betaproteobacteria</taxon>
        <taxon>Burkholderiales</taxon>
        <taxon>Sphaerotilaceae</taxon>
        <taxon>Roseateles</taxon>
    </lineage>
</organism>
<feature type="region of interest" description="Disordered" evidence="3">
    <location>
        <begin position="915"/>
        <end position="944"/>
    </location>
</feature>
<protein>
    <submittedName>
        <fullName evidence="6">Phage tail tape measure protein</fullName>
    </submittedName>
</protein>
<evidence type="ECO:0000313" key="7">
    <source>
        <dbReference type="Proteomes" id="UP000249633"/>
    </source>
</evidence>
<keyword evidence="1" id="KW-1188">Viral release from host cell</keyword>
<proteinExistence type="predicted"/>
<evidence type="ECO:0000256" key="3">
    <source>
        <dbReference type="SAM" id="MobiDB-lite"/>
    </source>
</evidence>
<dbReference type="AlphaFoldDB" id="A0A2W5DL54"/>
<keyword evidence="2" id="KW-0175">Coiled coil</keyword>
<evidence type="ECO:0000313" key="6">
    <source>
        <dbReference type="EMBL" id="PZP30454.1"/>
    </source>
</evidence>
<keyword evidence="4" id="KW-0472">Membrane</keyword>
<reference evidence="6 7" key="1">
    <citation type="submission" date="2017-08" db="EMBL/GenBank/DDBJ databases">
        <title>Infants hospitalized years apart are colonized by the same room-sourced microbial strains.</title>
        <authorList>
            <person name="Brooks B."/>
            <person name="Olm M.R."/>
            <person name="Firek B.A."/>
            <person name="Baker R."/>
            <person name="Thomas B.C."/>
            <person name="Morowitz M.J."/>
            <person name="Banfield J.F."/>
        </authorList>
    </citation>
    <scope>NUCLEOTIDE SEQUENCE [LARGE SCALE GENOMIC DNA]</scope>
    <source>
        <strain evidence="6">S2_012_000_R2_81</strain>
    </source>
</reference>
<dbReference type="PANTHER" id="PTHR37813:SF1">
    <property type="entry name" value="FELS-2 PROPHAGE PROTEIN"/>
    <property type="match status" value="1"/>
</dbReference>
<evidence type="ECO:0000256" key="1">
    <source>
        <dbReference type="ARBA" id="ARBA00022612"/>
    </source>
</evidence>
<evidence type="ECO:0000256" key="2">
    <source>
        <dbReference type="SAM" id="Coils"/>
    </source>
</evidence>
<dbReference type="PANTHER" id="PTHR37813">
    <property type="entry name" value="FELS-2 PROPHAGE PROTEIN"/>
    <property type="match status" value="1"/>
</dbReference>
<evidence type="ECO:0000259" key="5">
    <source>
        <dbReference type="Pfam" id="PF10145"/>
    </source>
</evidence>
<feature type="transmembrane region" description="Helical" evidence="4">
    <location>
        <begin position="720"/>
        <end position="746"/>
    </location>
</feature>
<gene>
    <name evidence="6" type="ORF">DI603_15125</name>
</gene>
<dbReference type="Pfam" id="PF10145">
    <property type="entry name" value="PhageMin_Tail"/>
    <property type="match status" value="1"/>
</dbReference>
<dbReference type="InterPro" id="IPR010090">
    <property type="entry name" value="Phage_tape_meas"/>
</dbReference>
<dbReference type="NCBIfam" id="TIGR01760">
    <property type="entry name" value="tape_meas_TP901"/>
    <property type="match status" value="1"/>
</dbReference>
<keyword evidence="4" id="KW-0812">Transmembrane</keyword>
<feature type="domain" description="Phage tail tape measure protein" evidence="5">
    <location>
        <begin position="245"/>
        <end position="448"/>
    </location>
</feature>
<comment type="caution">
    <text evidence="6">The sequence shown here is derived from an EMBL/GenBank/DDBJ whole genome shotgun (WGS) entry which is preliminary data.</text>
</comment>
<sequence>MAISDLRLQVILQAIDRATAPLQRINAGSTATAKALRDTRDRLKELGAQQKSVGEFRELRTGLDATAAKLDNAKEKAARLARELSQAGPPTKAMTQQLAAARQVARDLGEQHQRQAAQVQALRDRLSAAGISTRELAQHEQRLRADIASTTQSIETQTAALRAQAAQQRRSAAAAEQLAKSQQLQARAAGAGVAMGATGAAIGAPVAVAVRDFASFEDHMLGVARQVNGARDDAGQLTAVYMAVRQQVQELGREIPLTTNEIADMVTAGARMEVPTDQLKDYTRTAAMMATAFDAVPGEIAEQMGKVGKNFKIPITQIEGLADSINYLDDNAISKGGEIINVLNRISGVVSTVKMSAQDAAALSSTLLTLGERPETAATAINAITQKLAAATKGTKKFQEAVAEIGLKSSDIQDGMATDAMATYDKVIAGIRALPEKTRVGVMVELVGLEHSDTLAKLVDKPEELQRQRALANGDQAKGSMRREADARNQTLSAQWIMAKNRAFELTTALGESLKPALIDLMGTLGRAATAVADFARNHPWLTAAVMKTAGALSVLLIVGGALTVALGSLIGPIALARYGLAMLGIKGPEIAAGLARAAGGLRLAGQAALWAGRALLTTPIGWLVLAIAAAGLLLVRYWQPVKAFFAGVWQGMAEGLAPLGAMFDGLFSALGRALAPLRPLWDGLVGALSAVWGWVSQLFEPFQATAEQLQGATASGRAFGQFLGTLAQFLLAPIMALGQLVTGIANLVGNFWGEARAAFTGGIGSIAALILNWSPVGLFYQAFAGVMRWFGFDLPQRFTEFGANLMQGLVSGITGGLAKVRDAISGAADGAIGWFKDKLGIRSPSRVFMDAGAEISNGAAAGVMNRSDGVRRAVLDMAAAATIAMPAAAMAGPGDLGSAGPVDPALVPFDRRPPVSAPSQAPAAAGATQISITINPAPGSDPQAIARAVAAELDRRERAKRSSRLSTLGDIS</sequence>
<dbReference type="EMBL" id="QFOD01000014">
    <property type="protein sequence ID" value="PZP30454.1"/>
    <property type="molecule type" value="Genomic_DNA"/>
</dbReference>
<accession>A0A2W5DL54</accession>
<dbReference type="Proteomes" id="UP000249633">
    <property type="component" value="Unassembled WGS sequence"/>
</dbReference>